<evidence type="ECO:0000313" key="2">
    <source>
        <dbReference type="Proteomes" id="UP000297871"/>
    </source>
</evidence>
<organism evidence="1 2">
    <name type="scientific">Leptospira koniambonensis</name>
    <dbReference type="NCBI Taxonomy" id="2484950"/>
    <lineage>
        <taxon>Bacteria</taxon>
        <taxon>Pseudomonadati</taxon>
        <taxon>Spirochaetota</taxon>
        <taxon>Spirochaetia</taxon>
        <taxon>Leptospirales</taxon>
        <taxon>Leptospiraceae</taxon>
        <taxon>Leptospira</taxon>
    </lineage>
</organism>
<sequence>MVHRVLAILLPNYRCFRSARRSLTRLTRSGCATFCIVTSFAKQTRSNAKRRNTLVVKRHFGN</sequence>
<dbReference type="Proteomes" id="UP000297871">
    <property type="component" value="Unassembled WGS sequence"/>
</dbReference>
<evidence type="ECO:0000313" key="1">
    <source>
        <dbReference type="EMBL" id="TGL31633.1"/>
    </source>
</evidence>
<gene>
    <name evidence="1" type="ORF">EHQ52_17045</name>
</gene>
<protein>
    <submittedName>
        <fullName evidence="1">Uncharacterized protein</fullName>
    </submittedName>
</protein>
<comment type="caution">
    <text evidence="1">The sequence shown here is derived from an EMBL/GenBank/DDBJ whole genome shotgun (WGS) entry which is preliminary data.</text>
</comment>
<dbReference type="EMBL" id="RQFY01000007">
    <property type="protein sequence ID" value="TGL31633.1"/>
    <property type="molecule type" value="Genomic_DNA"/>
</dbReference>
<proteinExistence type="predicted"/>
<dbReference type="AlphaFoldDB" id="A0A4R9J3N0"/>
<keyword evidence="2" id="KW-1185">Reference proteome</keyword>
<accession>A0A4R9J3N0</accession>
<name>A0A4R9J3N0_9LEPT</name>
<reference evidence="1" key="1">
    <citation type="journal article" date="2019" name="PLoS Negl. Trop. Dis.">
        <title>Revisiting the worldwide diversity of Leptospira species in the environment.</title>
        <authorList>
            <person name="Vincent A.T."/>
            <person name="Schiettekatte O."/>
            <person name="Bourhy P."/>
            <person name="Veyrier F.J."/>
            <person name="Picardeau M."/>
        </authorList>
    </citation>
    <scope>NUCLEOTIDE SEQUENCE [LARGE SCALE GENOMIC DNA]</scope>
    <source>
        <strain evidence="1">201800265</strain>
    </source>
</reference>